<dbReference type="InterPro" id="IPR022634">
    <property type="entry name" value="DNA_polIII_beta_N"/>
</dbReference>
<dbReference type="GO" id="GO:0003677">
    <property type="term" value="F:DNA binding"/>
    <property type="evidence" value="ECO:0007669"/>
    <property type="project" value="UniProtKB-UniRule"/>
</dbReference>
<dbReference type="EMBL" id="DVMU01000190">
    <property type="protein sequence ID" value="HIU34616.1"/>
    <property type="molecule type" value="Genomic_DNA"/>
</dbReference>
<protein>
    <recommendedName>
        <fullName evidence="3 10">Beta sliding clamp</fullName>
    </recommendedName>
</protein>
<accession>A0A9D1LDA7</accession>
<comment type="similarity">
    <text evidence="2 10">Belongs to the beta sliding clamp family.</text>
</comment>
<feature type="domain" description="DNA polymerase III beta sliding clamp N-terminal" evidence="11">
    <location>
        <begin position="1"/>
        <end position="119"/>
    </location>
</feature>
<proteinExistence type="inferred from homology"/>
<evidence type="ECO:0000256" key="2">
    <source>
        <dbReference type="ARBA" id="ARBA00010752"/>
    </source>
</evidence>
<comment type="subunit">
    <text evidence="10">Forms a ring-shaped head-to-tail homodimer around DNA.</text>
</comment>
<dbReference type="InterPro" id="IPR046938">
    <property type="entry name" value="DNA_clamp_sf"/>
</dbReference>
<dbReference type="GO" id="GO:0003887">
    <property type="term" value="F:DNA-directed DNA polymerase activity"/>
    <property type="evidence" value="ECO:0007669"/>
    <property type="project" value="UniProtKB-UniRule"/>
</dbReference>
<dbReference type="PIRSF" id="PIRSF000804">
    <property type="entry name" value="DNA_pol_III_b"/>
    <property type="match status" value="1"/>
</dbReference>
<dbReference type="Proteomes" id="UP000824072">
    <property type="component" value="Unassembled WGS sequence"/>
</dbReference>
<keyword evidence="4 10" id="KW-0963">Cytoplasm</keyword>
<dbReference type="Gene3D" id="3.70.10.10">
    <property type="match status" value="1"/>
</dbReference>
<reference evidence="14" key="1">
    <citation type="submission" date="2020-10" db="EMBL/GenBank/DDBJ databases">
        <authorList>
            <person name="Gilroy R."/>
        </authorList>
    </citation>
    <scope>NUCLEOTIDE SEQUENCE</scope>
    <source>
        <strain evidence="14">ChiHcec3-11533</strain>
    </source>
</reference>
<dbReference type="Pfam" id="PF00712">
    <property type="entry name" value="DNA_pol3_beta"/>
    <property type="match status" value="1"/>
</dbReference>
<evidence type="ECO:0000256" key="7">
    <source>
        <dbReference type="ARBA" id="ARBA00022705"/>
    </source>
</evidence>
<evidence type="ECO:0000256" key="3">
    <source>
        <dbReference type="ARBA" id="ARBA00021035"/>
    </source>
</evidence>
<dbReference type="InterPro" id="IPR001001">
    <property type="entry name" value="DNA_polIII_beta"/>
</dbReference>
<evidence type="ECO:0000256" key="8">
    <source>
        <dbReference type="ARBA" id="ARBA00022932"/>
    </source>
</evidence>
<keyword evidence="7 10" id="KW-0235">DNA replication</keyword>
<name>A0A9D1LDA7_9FIRM</name>
<dbReference type="AlphaFoldDB" id="A0A9D1LDA7"/>
<reference evidence="14" key="2">
    <citation type="journal article" date="2021" name="PeerJ">
        <title>Extensive microbial diversity within the chicken gut microbiome revealed by metagenomics and culture.</title>
        <authorList>
            <person name="Gilroy R."/>
            <person name="Ravi A."/>
            <person name="Getino M."/>
            <person name="Pursley I."/>
            <person name="Horton D.L."/>
            <person name="Alikhan N.F."/>
            <person name="Baker D."/>
            <person name="Gharbi K."/>
            <person name="Hall N."/>
            <person name="Watson M."/>
            <person name="Adriaenssens E.M."/>
            <person name="Foster-Nyarko E."/>
            <person name="Jarju S."/>
            <person name="Secka A."/>
            <person name="Antonio M."/>
            <person name="Oren A."/>
            <person name="Chaudhuri R.R."/>
            <person name="La Ragione R."/>
            <person name="Hildebrand F."/>
            <person name="Pallen M.J."/>
        </authorList>
    </citation>
    <scope>NUCLEOTIDE SEQUENCE</scope>
    <source>
        <strain evidence="14">ChiHcec3-11533</strain>
    </source>
</reference>
<dbReference type="InterPro" id="IPR022635">
    <property type="entry name" value="DNA_polIII_beta_C"/>
</dbReference>
<dbReference type="GO" id="GO:0009360">
    <property type="term" value="C:DNA polymerase III complex"/>
    <property type="evidence" value="ECO:0007669"/>
    <property type="project" value="InterPro"/>
</dbReference>
<evidence type="ECO:0000256" key="9">
    <source>
        <dbReference type="ARBA" id="ARBA00023125"/>
    </source>
</evidence>
<organism evidence="14 15">
    <name type="scientific">Candidatus Pullichristensenella excrementigallinarum</name>
    <dbReference type="NCBI Taxonomy" id="2840907"/>
    <lineage>
        <taxon>Bacteria</taxon>
        <taxon>Bacillati</taxon>
        <taxon>Bacillota</taxon>
        <taxon>Clostridia</taxon>
        <taxon>Candidatus Pullichristensenella</taxon>
    </lineage>
</organism>
<comment type="function">
    <text evidence="10">Confers DNA tethering and processivity to DNA polymerases and other proteins. Acts as a clamp, forming a ring around DNA (a reaction catalyzed by the clamp-loading complex) which diffuses in an ATP-independent manner freely and bidirectionally along dsDNA. Initially characterized for its ability to contact the catalytic subunit of DNA polymerase III (Pol III), a complex, multichain enzyme responsible for most of the replicative synthesis in bacteria; Pol III exhibits 3'-5' exonuclease proofreading activity. The beta chain is required for initiation of replication as well as for processivity of DNA replication.</text>
</comment>
<dbReference type="PANTHER" id="PTHR30478:SF0">
    <property type="entry name" value="BETA SLIDING CLAMP"/>
    <property type="match status" value="1"/>
</dbReference>
<dbReference type="PANTHER" id="PTHR30478">
    <property type="entry name" value="DNA POLYMERASE III SUBUNIT BETA"/>
    <property type="match status" value="1"/>
</dbReference>
<evidence type="ECO:0000259" key="11">
    <source>
        <dbReference type="Pfam" id="PF00712"/>
    </source>
</evidence>
<dbReference type="GO" id="GO:0008408">
    <property type="term" value="F:3'-5' exonuclease activity"/>
    <property type="evidence" value="ECO:0007669"/>
    <property type="project" value="InterPro"/>
</dbReference>
<keyword evidence="6 10" id="KW-0548">Nucleotidyltransferase</keyword>
<feature type="domain" description="DNA polymerase III beta sliding clamp C-terminal" evidence="13">
    <location>
        <begin position="245"/>
        <end position="365"/>
    </location>
</feature>
<evidence type="ECO:0000259" key="12">
    <source>
        <dbReference type="Pfam" id="PF02767"/>
    </source>
</evidence>
<dbReference type="SMART" id="SM00480">
    <property type="entry name" value="POL3Bc"/>
    <property type="match status" value="1"/>
</dbReference>
<evidence type="ECO:0000256" key="1">
    <source>
        <dbReference type="ARBA" id="ARBA00004496"/>
    </source>
</evidence>
<evidence type="ECO:0000313" key="14">
    <source>
        <dbReference type="EMBL" id="HIU34616.1"/>
    </source>
</evidence>
<dbReference type="GO" id="GO:0005737">
    <property type="term" value="C:cytoplasm"/>
    <property type="evidence" value="ECO:0007669"/>
    <property type="project" value="UniProtKB-SubCell"/>
</dbReference>
<comment type="caution">
    <text evidence="14">The sequence shown here is derived from an EMBL/GenBank/DDBJ whole genome shotgun (WGS) entry which is preliminary data.</text>
</comment>
<evidence type="ECO:0000313" key="15">
    <source>
        <dbReference type="Proteomes" id="UP000824072"/>
    </source>
</evidence>
<keyword evidence="5 10" id="KW-0808">Transferase</keyword>
<dbReference type="Pfam" id="PF02767">
    <property type="entry name" value="DNA_pol3_beta_2"/>
    <property type="match status" value="1"/>
</dbReference>
<dbReference type="GO" id="GO:0006271">
    <property type="term" value="P:DNA strand elongation involved in DNA replication"/>
    <property type="evidence" value="ECO:0007669"/>
    <property type="project" value="TreeGrafter"/>
</dbReference>
<evidence type="ECO:0000256" key="6">
    <source>
        <dbReference type="ARBA" id="ARBA00022695"/>
    </source>
</evidence>
<dbReference type="Gene3D" id="3.10.150.10">
    <property type="entry name" value="DNA Polymerase III, subunit A, domain 2"/>
    <property type="match status" value="1"/>
</dbReference>
<dbReference type="InterPro" id="IPR022637">
    <property type="entry name" value="DNA_polIII_beta_cen"/>
</dbReference>
<dbReference type="NCBIfam" id="TIGR00663">
    <property type="entry name" value="dnan"/>
    <property type="match status" value="1"/>
</dbReference>
<evidence type="ECO:0000256" key="10">
    <source>
        <dbReference type="PIRNR" id="PIRNR000804"/>
    </source>
</evidence>
<dbReference type="SUPFAM" id="SSF55979">
    <property type="entry name" value="DNA clamp"/>
    <property type="match status" value="3"/>
</dbReference>
<dbReference type="CDD" id="cd00140">
    <property type="entry name" value="beta_clamp"/>
    <property type="match status" value="1"/>
</dbReference>
<feature type="domain" description="DNA polymerase III beta sliding clamp central" evidence="12">
    <location>
        <begin position="128"/>
        <end position="241"/>
    </location>
</feature>
<keyword evidence="8 10" id="KW-0239">DNA-directed DNA polymerase</keyword>
<evidence type="ECO:0000259" key="13">
    <source>
        <dbReference type="Pfam" id="PF02768"/>
    </source>
</evidence>
<dbReference type="Pfam" id="PF02768">
    <property type="entry name" value="DNA_pol3_beta_3"/>
    <property type="match status" value="1"/>
</dbReference>
<evidence type="ECO:0000256" key="5">
    <source>
        <dbReference type="ARBA" id="ARBA00022679"/>
    </source>
</evidence>
<keyword evidence="9" id="KW-0238">DNA-binding</keyword>
<evidence type="ECO:0000256" key="4">
    <source>
        <dbReference type="ARBA" id="ARBA00022490"/>
    </source>
</evidence>
<comment type="subcellular location">
    <subcellularLocation>
        <location evidence="1 10">Cytoplasm</location>
    </subcellularLocation>
</comment>
<sequence length="368" mass="41228">MRFNCLTGKLIEGLQIVTRALSTRTTNPILEGVKIQAEEGEILLTCSDERITIVTRVKARVEEEGSGVVPGKLFNEIVRRLPEGEVDVSMNERFVFTLKASGSRTTLAGQDADLFPALPRIDGEREVTLPQEMLRDMIQKTEFAIAQEDIREVLTGCYLEIAGGDVNMVALDGFRMALRQEKCSDVLENVSAIIPGRAVGDIGKLLSSEEDAYCSLSFGGNKLHIRLENTDIFVILVEGEYIKYRQILPTQFSTRVRADLEILRRCIDRAALMAREGANNLIRFEIQEDSLVIESNSEMGDVHEEMEIEREGDPLVIAFNVKYMTDVVRSMDCARVEMNFNNSVSPCVITPEGEQDYLHLVLPVRLHA</sequence>
<gene>
    <name evidence="14" type="primary">dnaN</name>
    <name evidence="14" type="ORF">IAB02_08640</name>
</gene>